<feature type="region of interest" description="Disordered" evidence="1">
    <location>
        <begin position="1767"/>
        <end position="1791"/>
    </location>
</feature>
<feature type="compositionally biased region" description="Basic and acidic residues" evidence="1">
    <location>
        <begin position="1093"/>
        <end position="1102"/>
    </location>
</feature>
<feature type="region of interest" description="Disordered" evidence="1">
    <location>
        <begin position="1538"/>
        <end position="1575"/>
    </location>
</feature>
<feature type="compositionally biased region" description="Polar residues" evidence="1">
    <location>
        <begin position="458"/>
        <end position="470"/>
    </location>
</feature>
<feature type="region of interest" description="Disordered" evidence="1">
    <location>
        <begin position="1034"/>
        <end position="1103"/>
    </location>
</feature>
<gene>
    <name evidence="2" type="ORF">CVIRNUC_008131</name>
</gene>
<feature type="region of interest" description="Disordered" evidence="1">
    <location>
        <begin position="1252"/>
        <end position="1278"/>
    </location>
</feature>
<feature type="compositionally biased region" description="Low complexity" evidence="1">
    <location>
        <begin position="825"/>
        <end position="836"/>
    </location>
</feature>
<keyword evidence="3" id="KW-1185">Reference proteome</keyword>
<sequence length="1916" mass="196762">MTPLPDNTLIIWAHPWLSHDLLRQIGCHRLLAALRYPCTAQGCQAARLFVSAATGGLSWETALIGLHPSDAISDHSRLNRIGYLQCPACQSSSQGSECGQHDCPRPDCWRLLTGDGSIQWFSKRILSDVGADISQADDSEWLRKLFLSIESPSLCDVRSKLKCQAAVHDELASSQIPLFCLSSGSSKLIPSIWDAFEKSWACERSLRLNRTQSATEEAKASEAFARRPDFRLNVLLAHPPQLAASSQADGGSPRDRAMIFNGEPLDPRTIDGMLDAVIEPADGLADSDANRGVQPSLREPGTAGRFCPEPVFCGMEAMQLTAQRGAPQDLNASMPCSALQQATFSGQEYAPPVWAVESGPLPRDPVPYSSALLQSLLQRQDTSAGASIASQAAPIGPRDSPAAWSQGLSAEMAWAAPAILLAAQAQESERLVRAARQPPAAAGAAAKSRHIERAPAASQHTPAQRQGQCVQPNAVTAVPQRAHGSVAAKLQAAQAAVSAKQTWSKPHAAQAQRSSAPKVHQQRFTSQPASAADNLAMPQQRYAGQQASPAGIPAMPAHRLATNPEASAGGPAMALQRSSSAATPAASKPGASGLDLLAQARQHQSAFRAVAPSLEATVPIRPIASRPPPAVSPFAVRSMPMSHSSMAGCSHPNSAARAQPGAPVQPQTTIGCVSIGPDSNAGQTSMAELGAQLAGSHSRLQQDADGQQALRQGTPGQAFRPRLPAMQSAPLAARPRKDICPATARIGSGSLLDLLPGLLSGDAAVRRAIPQEVVGKRPATAPSAADHPAKRARMLDPSSDAPKGSAGAQRSHGTYGAGPLAGKKPSPVAHSHPPASLKQAATPSELPHTEVSAARAGPKDAAVRSTPVVVPNQAPEPVSPARKRGRPKGSKNGSSTRSRLIAGKARAMAHAAQAQAASTPPQALPAVAQAPAAPQQGPAAQVLEQAPDAGRPKRKRGRPKGSRSVSKPSIALPAQTAVADPTATRPAAAPAAVAGEASAVTQPPRKRGRPKGSKNAPLGVRLAIGMARRPFGPLARLDLGSLPRSRLAKKGGQDGTRASPARGRKSTSLKEAKLSKPRSMAPSKAGELAAQQRRGDPRRRDSAALGDCTQALARLTPSQGMLPDGTAGFSMLELCKAVLTVGDPEAKALASVELAALTLEDISAKIARLAEEQGARTGDVPKAVRNAQRALKQECDRLAACLPSALSRQAAALALRKSQAAVKAASKGPSGHPVPAAVDMSRATCRFSSHTNLQQDGQAGAMRSVGAAQGASHRVPPATPQQLRSAVLELSGQLESARQSLQTCKGSPSARPAQLDGPGPGAANPVQVLLGRPDTQQHSAAEEQAAAPGQAAGGGTSVVTPSSLAGSPGGDTEIEAGAVTRQQTLISTDDEAVSVAHADVLSSLPTAPAETPARRGSRLAPAIRGATMAGQAVSGRSPSSCQEAAAAPLAQEAAAPTVSAPRPATPVLAAGAIMQQPEGETSPELSTEPGAVNNAALGSHTDQAPANAIEGDKRRKEATQAGHNLAATAPAQFCNPASKHEQALTTAAGAASGKSNWQDTDDRREGSPAAPYAQKDKLLAQDKAWERSASPDFGGSQQGQWGLASVLCTVGKLCNDIDPTYRPSASRFQPAQPAIAADKQAHAWDDAADGASLLQGLKHAAAPGAEGRPMEDSAHTGSAGASVGTAAARASKAQALAVAGSSASLQNVLASGQSAGSAGSWEVGMRQPAEQGEQHSETTLTDPRAMGQVAEQPGAEDQVVGTMAHSGMPRPGTVGPATPGAIVRRPRGRPPKRARSAAALVRGKAHAQLAKHAAAAGNPGSISALPTAAAVTVRSAAEAGNSSGCNVKVPAALRERGTATVQGKGAAAACMKIDGLHSSLRTRVKTSANSPLTEECIYGPSKSRKISEWGSILQHS</sequence>
<protein>
    <submittedName>
        <fullName evidence="2">Uncharacterized protein</fullName>
    </submittedName>
</protein>
<feature type="compositionally biased region" description="Low complexity" evidence="1">
    <location>
        <begin position="436"/>
        <end position="446"/>
    </location>
</feature>
<accession>A0AAV1IDY5</accession>
<dbReference type="EMBL" id="CAUYUE010000011">
    <property type="protein sequence ID" value="CAK0784926.1"/>
    <property type="molecule type" value="Genomic_DNA"/>
</dbReference>
<evidence type="ECO:0000313" key="3">
    <source>
        <dbReference type="Proteomes" id="UP001314263"/>
    </source>
</evidence>
<comment type="caution">
    <text evidence="2">The sequence shown here is derived from an EMBL/GenBank/DDBJ whole genome shotgun (WGS) entry which is preliminary data.</text>
</comment>
<feature type="region of interest" description="Disordered" evidence="1">
    <location>
        <begin position="436"/>
        <end position="470"/>
    </location>
</feature>
<name>A0AAV1IDY5_9CHLO</name>
<organism evidence="2 3">
    <name type="scientific">Coccomyxa viridis</name>
    <dbReference type="NCBI Taxonomy" id="1274662"/>
    <lineage>
        <taxon>Eukaryota</taxon>
        <taxon>Viridiplantae</taxon>
        <taxon>Chlorophyta</taxon>
        <taxon>core chlorophytes</taxon>
        <taxon>Trebouxiophyceae</taxon>
        <taxon>Trebouxiophyceae incertae sedis</taxon>
        <taxon>Coccomyxaceae</taxon>
        <taxon>Coccomyxa</taxon>
    </lineage>
</organism>
<feature type="region of interest" description="Disordered" evidence="1">
    <location>
        <begin position="1476"/>
        <end position="1505"/>
    </location>
</feature>
<dbReference type="SMART" id="SM00384">
    <property type="entry name" value="AT_hook"/>
    <property type="match status" value="4"/>
</dbReference>
<feature type="region of interest" description="Disordered" evidence="1">
    <location>
        <begin position="498"/>
        <end position="529"/>
    </location>
</feature>
<feature type="compositionally biased region" description="Low complexity" evidence="1">
    <location>
        <begin position="976"/>
        <end position="1001"/>
    </location>
</feature>
<evidence type="ECO:0000256" key="1">
    <source>
        <dbReference type="SAM" id="MobiDB-lite"/>
    </source>
</evidence>
<feature type="region of interest" description="Disordered" evidence="1">
    <location>
        <begin position="561"/>
        <end position="589"/>
    </location>
</feature>
<feature type="compositionally biased region" description="Low complexity" evidence="1">
    <location>
        <begin position="902"/>
        <end position="941"/>
    </location>
</feature>
<dbReference type="Proteomes" id="UP001314263">
    <property type="component" value="Unassembled WGS sequence"/>
</dbReference>
<reference evidence="2 3" key="1">
    <citation type="submission" date="2023-10" db="EMBL/GenBank/DDBJ databases">
        <authorList>
            <person name="Maclean D."/>
            <person name="Macfadyen A."/>
        </authorList>
    </citation>
    <scope>NUCLEOTIDE SEQUENCE [LARGE SCALE GENOMIC DNA]</scope>
</reference>
<feature type="region of interest" description="Disordered" evidence="1">
    <location>
        <begin position="1714"/>
        <end position="1739"/>
    </location>
</feature>
<feature type="region of interest" description="Disordered" evidence="1">
    <location>
        <begin position="774"/>
        <end position="1018"/>
    </location>
</feature>
<proteinExistence type="predicted"/>
<feature type="compositionally biased region" description="Basic residues" evidence="1">
    <location>
        <begin position="952"/>
        <end position="961"/>
    </location>
</feature>
<evidence type="ECO:0000313" key="2">
    <source>
        <dbReference type="EMBL" id="CAK0784926.1"/>
    </source>
</evidence>
<feature type="region of interest" description="Disordered" evidence="1">
    <location>
        <begin position="1298"/>
        <end position="1372"/>
    </location>
</feature>
<dbReference type="GO" id="GO:0003677">
    <property type="term" value="F:DNA binding"/>
    <property type="evidence" value="ECO:0007669"/>
    <property type="project" value="InterPro"/>
</dbReference>
<feature type="compositionally biased region" description="Low complexity" evidence="1">
    <location>
        <begin position="578"/>
        <end position="589"/>
    </location>
</feature>
<dbReference type="InterPro" id="IPR017956">
    <property type="entry name" value="AT_hook_DNA-bd_motif"/>
</dbReference>